<accession>A0A7J6H2P2</accession>
<evidence type="ECO:0000313" key="6">
    <source>
        <dbReference type="Proteomes" id="UP000583929"/>
    </source>
</evidence>
<proteinExistence type="predicted"/>
<reference evidence="5 6" key="1">
    <citation type="journal article" date="2020" name="bioRxiv">
        <title>Sequence and annotation of 42 cannabis genomes reveals extensive copy number variation in cannabinoid synthesis and pathogen resistance genes.</title>
        <authorList>
            <person name="Mckernan K.J."/>
            <person name="Helbert Y."/>
            <person name="Kane L.T."/>
            <person name="Ebling H."/>
            <person name="Zhang L."/>
            <person name="Liu B."/>
            <person name="Eaton Z."/>
            <person name="Mclaughlin S."/>
            <person name="Kingan S."/>
            <person name="Baybayan P."/>
            <person name="Concepcion G."/>
            <person name="Jordan M."/>
            <person name="Riva A."/>
            <person name="Barbazuk W."/>
            <person name="Harkins T."/>
        </authorList>
    </citation>
    <scope>NUCLEOTIDE SEQUENCE [LARGE SCALE GENOMIC DNA]</scope>
    <source>
        <strain evidence="5 6">cv. Jamaican Lion 4</strain>
        <strain evidence="4">Father</strain>
        <strain evidence="3">Mother</strain>
        <tissue evidence="4">Leaf</tissue>
    </source>
</reference>
<dbReference type="InterPro" id="IPR005380">
    <property type="entry name" value="XS_domain"/>
</dbReference>
<protein>
    <recommendedName>
        <fullName evidence="2">XS domain-containing protein</fullName>
    </recommendedName>
</protein>
<feature type="region of interest" description="Disordered" evidence="1">
    <location>
        <begin position="611"/>
        <end position="634"/>
    </location>
</feature>
<name>A0A7J6H2P2_CANSA</name>
<evidence type="ECO:0000256" key="1">
    <source>
        <dbReference type="SAM" id="MobiDB-lite"/>
    </source>
</evidence>
<dbReference type="Gene3D" id="3.30.70.2890">
    <property type="entry name" value="XS domain"/>
    <property type="match status" value="1"/>
</dbReference>
<feature type="region of interest" description="Disordered" evidence="1">
    <location>
        <begin position="1"/>
        <end position="21"/>
    </location>
</feature>
<evidence type="ECO:0000259" key="2">
    <source>
        <dbReference type="Pfam" id="PF03468"/>
    </source>
</evidence>
<organism evidence="4 6">
    <name type="scientific">Cannabis sativa</name>
    <name type="common">Hemp</name>
    <name type="synonym">Marijuana</name>
    <dbReference type="NCBI Taxonomy" id="3483"/>
    <lineage>
        <taxon>Eukaryota</taxon>
        <taxon>Viridiplantae</taxon>
        <taxon>Streptophyta</taxon>
        <taxon>Embryophyta</taxon>
        <taxon>Tracheophyta</taxon>
        <taxon>Spermatophyta</taxon>
        <taxon>Magnoliopsida</taxon>
        <taxon>eudicotyledons</taxon>
        <taxon>Gunneridae</taxon>
        <taxon>Pentapetalae</taxon>
        <taxon>rosids</taxon>
        <taxon>fabids</taxon>
        <taxon>Rosales</taxon>
        <taxon>Cannabaceae</taxon>
        <taxon>Cannabis</taxon>
    </lineage>
</organism>
<dbReference type="PANTHER" id="PTHR46619:SF2">
    <property type="entry name" value="XS DOMAIN PROTEIN"/>
    <property type="match status" value="1"/>
</dbReference>
<dbReference type="PANTHER" id="PTHR46619">
    <property type="entry name" value="RNA RECOGNITION MOTIF XS DOMAIN PROTEIN-RELATED"/>
    <property type="match status" value="1"/>
</dbReference>
<evidence type="ECO:0000313" key="5">
    <source>
        <dbReference type="Proteomes" id="UP000525078"/>
    </source>
</evidence>
<sequence>MEGSSRDRELGRQTGYYDPTTRFGYPGRYGIRTITPSSYCSDVREESSSLETLQWRNTILHRPYMAEGEMGYRNSEFHEGLDRTVFSGYSNGLLMSPLGKLDVGIQKNESFINFDNSLYGQGQGFLHPLDKSKEVVQLLSHLGIGSRYVKEDSLGYFNDVSQSHGNGEMGYLINDHVGENFRTQQQQGCLSMRPSNVDSIIVHNFDNVANNNNNNPFGQSSRQGSAVFSNEYDDVKGGLFRRDDQDEEVLGLKRRLVDYEGSNYGGDSEISWLGREKDVVGSLNRLVAMPESDDRVLHHQRIERDDQYERLVRRKGKKKKSMKRRINDDSNGGSYQCHGYGGFDNKARVDVKKRLGPIQKDPISVSFRGRLEPSNKVFLKRKKKDSLRKTTDNNINGSLDKVVKPSKTVVSEDSDEFHRLVEKAFFKFIKNLHEHPAQRRKYLDQEGESTLKCCVCGSSKEFLCPLELVKHALTSHKRELRAEHLGFHKALCVLLGWNSATAPNTPWVLQILPRAEATALREDLIIWPPVVIIQNISIANRNLDERVIVSIQMYEAILRDMGFNGEKTKVFRGKAANQSILVAIFNATLSGLQEAERLHKHYAENKHGRLELQQTNSTDHNNTHRDTRELTESENSESVLYGYLGIVEDLDKLDFNIKSHCVVRSKKEIQAISDATL</sequence>
<dbReference type="Proteomes" id="UP000583929">
    <property type="component" value="Unassembled WGS sequence"/>
</dbReference>
<gene>
    <name evidence="3" type="ORF">F8388_023739</name>
    <name evidence="4" type="ORF">G4B88_018956</name>
</gene>
<evidence type="ECO:0000313" key="3">
    <source>
        <dbReference type="EMBL" id="KAF4379722.1"/>
    </source>
</evidence>
<dbReference type="Pfam" id="PF03468">
    <property type="entry name" value="XS"/>
    <property type="match status" value="1"/>
</dbReference>
<evidence type="ECO:0000313" key="4">
    <source>
        <dbReference type="EMBL" id="KAF4388679.1"/>
    </source>
</evidence>
<feature type="compositionally biased region" description="Basic and acidic residues" evidence="1">
    <location>
        <begin position="1"/>
        <end position="11"/>
    </location>
</feature>
<dbReference type="EMBL" id="JAATIP010000068">
    <property type="protein sequence ID" value="KAF4379722.1"/>
    <property type="molecule type" value="Genomic_DNA"/>
</dbReference>
<keyword evidence="6" id="KW-1185">Reference proteome</keyword>
<feature type="domain" description="XS" evidence="2">
    <location>
        <begin position="522"/>
        <end position="651"/>
    </location>
</feature>
<feature type="compositionally biased region" description="Basic and acidic residues" evidence="1">
    <location>
        <begin position="621"/>
        <end position="631"/>
    </location>
</feature>
<dbReference type="InterPro" id="IPR038588">
    <property type="entry name" value="XS_domain_sf"/>
</dbReference>
<dbReference type="GO" id="GO:0031047">
    <property type="term" value="P:regulatory ncRNA-mediated gene silencing"/>
    <property type="evidence" value="ECO:0007669"/>
    <property type="project" value="InterPro"/>
</dbReference>
<comment type="caution">
    <text evidence="4">The sequence shown here is derived from an EMBL/GenBank/DDBJ whole genome shotgun (WGS) entry which is preliminary data.</text>
</comment>
<dbReference type="EMBL" id="JAATIQ010000072">
    <property type="protein sequence ID" value="KAF4388679.1"/>
    <property type="molecule type" value="Genomic_DNA"/>
</dbReference>
<dbReference type="Proteomes" id="UP000525078">
    <property type="component" value="Unassembled WGS sequence"/>
</dbReference>
<dbReference type="AlphaFoldDB" id="A0A7J6H2P2"/>